<evidence type="ECO:0000313" key="1">
    <source>
        <dbReference type="EMBL" id="KAK8600043.1"/>
    </source>
</evidence>
<dbReference type="EMBL" id="JBBPBM010000001">
    <property type="protein sequence ID" value="KAK8600043.1"/>
    <property type="molecule type" value="Genomic_DNA"/>
</dbReference>
<accession>A0ABR2GAV9</accession>
<organism evidence="1 2">
    <name type="scientific">Hibiscus sabdariffa</name>
    <name type="common">roselle</name>
    <dbReference type="NCBI Taxonomy" id="183260"/>
    <lineage>
        <taxon>Eukaryota</taxon>
        <taxon>Viridiplantae</taxon>
        <taxon>Streptophyta</taxon>
        <taxon>Embryophyta</taxon>
        <taxon>Tracheophyta</taxon>
        <taxon>Spermatophyta</taxon>
        <taxon>Magnoliopsida</taxon>
        <taxon>eudicotyledons</taxon>
        <taxon>Gunneridae</taxon>
        <taxon>Pentapetalae</taxon>
        <taxon>rosids</taxon>
        <taxon>malvids</taxon>
        <taxon>Malvales</taxon>
        <taxon>Malvaceae</taxon>
        <taxon>Malvoideae</taxon>
        <taxon>Hibiscus</taxon>
    </lineage>
</organism>
<sequence length="88" mass="9850">MRLPSPILILQIRPAMHAYGMPTGPTFKGSRTLCKADAFGYQTPIRRRTHHSLPCTLPPTRVCIRNHPPDFLPTVTLSQVATTENISR</sequence>
<name>A0ABR2GAV9_9ROSI</name>
<protein>
    <recommendedName>
        <fullName evidence="3">Secreted protein</fullName>
    </recommendedName>
</protein>
<keyword evidence="2" id="KW-1185">Reference proteome</keyword>
<evidence type="ECO:0008006" key="3">
    <source>
        <dbReference type="Google" id="ProtNLM"/>
    </source>
</evidence>
<reference evidence="1 2" key="1">
    <citation type="journal article" date="2024" name="G3 (Bethesda)">
        <title>Genome assembly of Hibiscus sabdariffa L. provides insights into metabolisms of medicinal natural products.</title>
        <authorList>
            <person name="Kim T."/>
        </authorList>
    </citation>
    <scope>NUCLEOTIDE SEQUENCE [LARGE SCALE GENOMIC DNA]</scope>
    <source>
        <strain evidence="1">TK-2024</strain>
        <tissue evidence="1">Old leaves</tissue>
    </source>
</reference>
<proteinExistence type="predicted"/>
<gene>
    <name evidence="1" type="ORF">V6N12_049903</name>
</gene>
<dbReference type="Proteomes" id="UP001472677">
    <property type="component" value="Unassembled WGS sequence"/>
</dbReference>
<comment type="caution">
    <text evidence="1">The sequence shown here is derived from an EMBL/GenBank/DDBJ whole genome shotgun (WGS) entry which is preliminary data.</text>
</comment>
<evidence type="ECO:0000313" key="2">
    <source>
        <dbReference type="Proteomes" id="UP001472677"/>
    </source>
</evidence>